<comment type="subcellular location">
    <subcellularLocation>
        <location evidence="3 10">Secreted</location>
    </subcellularLocation>
</comment>
<comment type="catalytic activity">
    <reaction evidence="1 10">
        <text>Eliminative cleavage of (1-&gt;4)-alpha-D-galacturonan to give oligosaccharides with 4-deoxy-alpha-D-galact-4-enuronosyl groups at their non-reducing ends.</text>
        <dbReference type="EC" id="4.2.2.2"/>
    </reaction>
</comment>
<dbReference type="InterPro" id="IPR004898">
    <property type="entry name" value="Pectate_lyase_PlyH/PlyE-like"/>
</dbReference>
<evidence type="ECO:0000256" key="1">
    <source>
        <dbReference type="ARBA" id="ARBA00000695"/>
    </source>
</evidence>
<proteinExistence type="inferred from homology"/>
<keyword evidence="8 10" id="KW-0106">Calcium</keyword>
<evidence type="ECO:0000256" key="10">
    <source>
        <dbReference type="RuleBase" id="RU367009"/>
    </source>
</evidence>
<protein>
    <recommendedName>
        <fullName evidence="5 10">Pectate lyase</fullName>
        <ecNumber evidence="5 10">4.2.2.2</ecNumber>
    </recommendedName>
</protein>
<keyword evidence="12" id="KW-1185">Reference proteome</keyword>
<evidence type="ECO:0000256" key="3">
    <source>
        <dbReference type="ARBA" id="ARBA00004613"/>
    </source>
</evidence>
<dbReference type="Pfam" id="PF03211">
    <property type="entry name" value="Pectate_lyase"/>
    <property type="match status" value="1"/>
</dbReference>
<evidence type="ECO:0000256" key="7">
    <source>
        <dbReference type="ARBA" id="ARBA00022729"/>
    </source>
</evidence>
<evidence type="ECO:0000256" key="8">
    <source>
        <dbReference type="ARBA" id="ARBA00022837"/>
    </source>
</evidence>
<evidence type="ECO:0000256" key="5">
    <source>
        <dbReference type="ARBA" id="ARBA00012272"/>
    </source>
</evidence>
<sequence length="262" mass="27590">MSSATRPRARRRALTGALATLGLSVGMIMTTGAQSASAATWPTPNGSQAVSSTIPISGTKDYGMKRLYGTGELGGDGQDEGQDPILRLANGAVLKNVILGAPAADGIHCEGSCTLQNVWWEDVGEDAATFRGNSSATYHVIGGGAKKAADKVFQHNGGGTLNISNFAVQEFKTLYRSCGDCSTQYTRKVNLNTIEVTGTGTTARIVGINTNRNDVATLRNITIRNDASRKVIPCQKYNNNTAVGTGPDSTNCLYSSSDITYR</sequence>
<accession>A0A4Y3VH14</accession>
<organism evidence="11 12">
    <name type="scientific">Streptomyces spinoverrucosus</name>
    <dbReference type="NCBI Taxonomy" id="284043"/>
    <lineage>
        <taxon>Bacteria</taxon>
        <taxon>Bacillati</taxon>
        <taxon>Actinomycetota</taxon>
        <taxon>Actinomycetes</taxon>
        <taxon>Kitasatosporales</taxon>
        <taxon>Streptomycetaceae</taxon>
        <taxon>Streptomyces</taxon>
    </lineage>
</organism>
<evidence type="ECO:0000313" key="11">
    <source>
        <dbReference type="EMBL" id="GEC05080.1"/>
    </source>
</evidence>
<dbReference type="PANTHER" id="PTHR33407">
    <property type="entry name" value="PECTATE LYASE F-RELATED"/>
    <property type="match status" value="1"/>
</dbReference>
<reference evidence="11 12" key="1">
    <citation type="submission" date="2019-06" db="EMBL/GenBank/DDBJ databases">
        <title>Whole genome shotgun sequence of Streptomyces spinoverrucosus NBRC 14228.</title>
        <authorList>
            <person name="Hosoyama A."/>
            <person name="Uohara A."/>
            <person name="Ohji S."/>
            <person name="Ichikawa N."/>
        </authorList>
    </citation>
    <scope>NUCLEOTIDE SEQUENCE [LARGE SCALE GENOMIC DNA]</scope>
    <source>
        <strain evidence="11 12">NBRC 14228</strain>
    </source>
</reference>
<evidence type="ECO:0000256" key="4">
    <source>
        <dbReference type="ARBA" id="ARBA00006463"/>
    </source>
</evidence>
<dbReference type="AlphaFoldDB" id="A0A4Y3VH14"/>
<dbReference type="RefSeq" id="WP_141309775.1">
    <property type="nucleotide sequence ID" value="NZ_BJND01000019.1"/>
</dbReference>
<evidence type="ECO:0000256" key="9">
    <source>
        <dbReference type="ARBA" id="ARBA00023239"/>
    </source>
</evidence>
<dbReference type="SUPFAM" id="SSF51126">
    <property type="entry name" value="Pectin lyase-like"/>
    <property type="match status" value="1"/>
</dbReference>
<dbReference type="GO" id="GO:0005576">
    <property type="term" value="C:extracellular region"/>
    <property type="evidence" value="ECO:0007669"/>
    <property type="project" value="UniProtKB-SubCell"/>
</dbReference>
<dbReference type="GO" id="GO:0030570">
    <property type="term" value="F:pectate lyase activity"/>
    <property type="evidence" value="ECO:0007669"/>
    <property type="project" value="UniProtKB-UniRule"/>
</dbReference>
<dbReference type="Gene3D" id="2.160.20.10">
    <property type="entry name" value="Single-stranded right-handed beta-helix, Pectin lyase-like"/>
    <property type="match status" value="1"/>
</dbReference>
<dbReference type="InterPro" id="IPR012334">
    <property type="entry name" value="Pectin_lyas_fold"/>
</dbReference>
<dbReference type="Proteomes" id="UP000317881">
    <property type="component" value="Unassembled WGS sequence"/>
</dbReference>
<dbReference type="InterPro" id="IPR011050">
    <property type="entry name" value="Pectin_lyase_fold/virulence"/>
</dbReference>
<feature type="chain" id="PRO_5025079884" description="Pectate lyase" evidence="10">
    <location>
        <begin position="39"/>
        <end position="262"/>
    </location>
</feature>
<feature type="signal peptide" evidence="10">
    <location>
        <begin position="1"/>
        <end position="38"/>
    </location>
</feature>
<comment type="similarity">
    <text evidence="4 10">Belongs to the polysaccharide lyase 3 family.</text>
</comment>
<dbReference type="EC" id="4.2.2.2" evidence="5 10"/>
<keyword evidence="9 10" id="KW-0456">Lyase</keyword>
<evidence type="ECO:0000256" key="6">
    <source>
        <dbReference type="ARBA" id="ARBA00022525"/>
    </source>
</evidence>
<evidence type="ECO:0000256" key="2">
    <source>
        <dbReference type="ARBA" id="ARBA00001913"/>
    </source>
</evidence>
<comment type="caution">
    <text evidence="11">The sequence shown here is derived from an EMBL/GenBank/DDBJ whole genome shotgun (WGS) entry which is preliminary data.</text>
</comment>
<dbReference type="PANTHER" id="PTHR33407:SF9">
    <property type="entry name" value="PECTATE LYASE F-RELATED"/>
    <property type="match status" value="1"/>
</dbReference>
<comment type="function">
    <text evidence="10">Catalyzes the depolymerization of both polygalacturonate and pectins of methyl esterification degree from 22 to 89%, with an endo mode of action. In contrast to the majority of pectate lyases, displays high activity on highly methylated pectins.</text>
</comment>
<dbReference type="EMBL" id="BJND01000019">
    <property type="protein sequence ID" value="GEC05080.1"/>
    <property type="molecule type" value="Genomic_DNA"/>
</dbReference>
<keyword evidence="6 10" id="KW-0964">Secreted</keyword>
<evidence type="ECO:0000313" key="12">
    <source>
        <dbReference type="Proteomes" id="UP000317881"/>
    </source>
</evidence>
<name>A0A4Y3VH14_9ACTN</name>
<dbReference type="OrthoDB" id="4298856at2"/>
<comment type="cofactor">
    <cofactor evidence="2 10">
        <name>Ca(2+)</name>
        <dbReference type="ChEBI" id="CHEBI:29108"/>
    </cofactor>
</comment>
<dbReference type="GO" id="GO:0045490">
    <property type="term" value="P:pectin catabolic process"/>
    <property type="evidence" value="ECO:0007669"/>
    <property type="project" value="TreeGrafter"/>
</dbReference>
<gene>
    <name evidence="11" type="ORF">SSP24_27350</name>
</gene>
<keyword evidence="7 10" id="KW-0732">Signal</keyword>